<keyword evidence="1" id="KW-0472">Membrane</keyword>
<evidence type="ECO:0000256" key="1">
    <source>
        <dbReference type="SAM" id="Phobius"/>
    </source>
</evidence>
<comment type="caution">
    <text evidence="2">The sequence shown here is derived from an EMBL/GenBank/DDBJ whole genome shotgun (WGS) entry which is preliminary data.</text>
</comment>
<dbReference type="AlphaFoldDB" id="A0A370TH36"/>
<dbReference type="Proteomes" id="UP000254866">
    <property type="component" value="Unassembled WGS sequence"/>
</dbReference>
<reference evidence="2 3" key="1">
    <citation type="journal article" date="2018" name="IMA Fungus">
        <title>IMA Genome-F 9: Draft genome sequence of Annulohypoxylon stygium, Aspergillus mulundensis, Berkeleyomyces basicola (syn. Thielaviopsis basicola), Ceratocystis smalleyi, two Cercospora beticola strains, Coleophoma cylindrospora, Fusarium fracticaudum, Phialophora cf. hyalina, and Morchella septimelata.</title>
        <authorList>
            <person name="Wingfield B.D."/>
            <person name="Bills G.F."/>
            <person name="Dong Y."/>
            <person name="Huang W."/>
            <person name="Nel W.J."/>
            <person name="Swalarsk-Parry B.S."/>
            <person name="Vaghefi N."/>
            <person name="Wilken P.M."/>
            <person name="An Z."/>
            <person name="de Beer Z.W."/>
            <person name="De Vos L."/>
            <person name="Chen L."/>
            <person name="Duong T.A."/>
            <person name="Gao Y."/>
            <person name="Hammerbacher A."/>
            <person name="Kikkert J.R."/>
            <person name="Li Y."/>
            <person name="Li H."/>
            <person name="Li K."/>
            <person name="Li Q."/>
            <person name="Liu X."/>
            <person name="Ma X."/>
            <person name="Naidoo K."/>
            <person name="Pethybridge S.J."/>
            <person name="Sun J."/>
            <person name="Steenkamp E.T."/>
            <person name="van der Nest M.A."/>
            <person name="van Wyk S."/>
            <person name="Wingfield M.J."/>
            <person name="Xiong C."/>
            <person name="Yue Q."/>
            <person name="Zhang X."/>
        </authorList>
    </citation>
    <scope>NUCLEOTIDE SEQUENCE [LARGE SCALE GENOMIC DNA]</scope>
    <source>
        <strain evidence="2 3">BP 5553</strain>
    </source>
</reference>
<name>A0A370TH36_9HELO</name>
<gene>
    <name evidence="2" type="ORF">BP5553_07642</name>
</gene>
<dbReference type="GeneID" id="43600491"/>
<evidence type="ECO:0000313" key="3">
    <source>
        <dbReference type="Proteomes" id="UP000254866"/>
    </source>
</evidence>
<sequence length="112" mass="12816">MPPYRADTMGVAGLLKSFHHPDPAPYPPSLTPDILTSTPLAPNNFTADPEPYLGYEPPWLPGGIMGGAVFLITYLFCCKRIPRNARRRARRERNTEERRMVLDNSFRLPWYL</sequence>
<feature type="transmembrane region" description="Helical" evidence="1">
    <location>
        <begin position="59"/>
        <end position="78"/>
    </location>
</feature>
<keyword evidence="3" id="KW-1185">Reference proteome</keyword>
<dbReference type="RefSeq" id="XP_031867496.1">
    <property type="nucleotide sequence ID" value="XM_032016265.1"/>
</dbReference>
<evidence type="ECO:0000313" key="2">
    <source>
        <dbReference type="EMBL" id="RDL34514.1"/>
    </source>
</evidence>
<keyword evidence="1" id="KW-1133">Transmembrane helix</keyword>
<accession>A0A370TH36</accession>
<dbReference type="EMBL" id="NPIC01000007">
    <property type="protein sequence ID" value="RDL34514.1"/>
    <property type="molecule type" value="Genomic_DNA"/>
</dbReference>
<keyword evidence="1" id="KW-0812">Transmembrane</keyword>
<protein>
    <submittedName>
        <fullName evidence="2">Uncharacterized protein</fullName>
    </submittedName>
</protein>
<proteinExistence type="predicted"/>
<organism evidence="2 3">
    <name type="scientific">Venustampulla echinocandica</name>
    <dbReference type="NCBI Taxonomy" id="2656787"/>
    <lineage>
        <taxon>Eukaryota</taxon>
        <taxon>Fungi</taxon>
        <taxon>Dikarya</taxon>
        <taxon>Ascomycota</taxon>
        <taxon>Pezizomycotina</taxon>
        <taxon>Leotiomycetes</taxon>
        <taxon>Helotiales</taxon>
        <taxon>Pleuroascaceae</taxon>
        <taxon>Venustampulla</taxon>
    </lineage>
</organism>